<evidence type="ECO:0000313" key="3">
    <source>
        <dbReference type="Proteomes" id="UP000494329"/>
    </source>
</evidence>
<dbReference type="AlphaFoldDB" id="A0A6J5EU32"/>
<gene>
    <name evidence="2" type="ORF">LMG29739_05555</name>
</gene>
<protein>
    <recommendedName>
        <fullName evidence="1">Flagellar motor switch protein FliN-like C-terminal domain-containing protein</fullName>
    </recommendedName>
</protein>
<reference evidence="2 3" key="1">
    <citation type="submission" date="2020-04" db="EMBL/GenBank/DDBJ databases">
        <authorList>
            <person name="De Canck E."/>
        </authorList>
    </citation>
    <scope>NUCLEOTIDE SEQUENCE [LARGE SCALE GENOMIC DNA]</scope>
    <source>
        <strain evidence="2 3">LMG 29739</strain>
    </source>
</reference>
<dbReference type="Gene3D" id="2.30.330.10">
    <property type="entry name" value="SpoA-like"/>
    <property type="match status" value="1"/>
</dbReference>
<proteinExistence type="predicted"/>
<feature type="domain" description="Flagellar motor switch protein FliN-like C-terminal" evidence="1">
    <location>
        <begin position="302"/>
        <end position="371"/>
    </location>
</feature>
<sequence length="378" mass="39784">MNNETMQANHIASLTPSTPMPAGTHPAALDAARLPALAAATARQHRLATDERFAALLSHALGIEGWCVSARDAIDPSHAAIVQLRWGVQTASLRIDLTQHASLASLAGEAGPTHAGLRSAVCAILLEPFTRACAALGMDGVEVLSLERAAPARAGRECCALALRVGAQRIDTVLEHIDGGWLDMLEQLVAQQCLPFATHVSEIAVPGRLQIGEKAISVATLDSLRAGDVILRALPPALAALLNGDTAPVAMQIVWGRYGTRQLRVAANVGPHTLTLTEDPTMTHDTAFNAPLSDSVDNPVDISQLDLPLKLEIDTVSLPVAQLSALRAGYVLELPTAIPDARIRLVTYGQTIGFGELVSVGDHLGVRLVQLSQSHGSV</sequence>
<dbReference type="Proteomes" id="UP000494329">
    <property type="component" value="Unassembled WGS sequence"/>
</dbReference>
<dbReference type="SUPFAM" id="SSF101801">
    <property type="entry name" value="Surface presentation of antigens (SPOA)"/>
    <property type="match status" value="1"/>
</dbReference>
<dbReference type="RefSeq" id="WP_246270594.1">
    <property type="nucleotide sequence ID" value="NZ_CADIKF010000063.1"/>
</dbReference>
<dbReference type="GO" id="GO:0030254">
    <property type="term" value="P:protein secretion by the type III secretion system"/>
    <property type="evidence" value="ECO:0007669"/>
    <property type="project" value="InterPro"/>
</dbReference>
<dbReference type="NCBIfam" id="TIGR02551">
    <property type="entry name" value="SpaO_YscQ"/>
    <property type="match status" value="1"/>
</dbReference>
<organism evidence="2 3">
    <name type="scientific">Paraburkholderia solisilvae</name>
    <dbReference type="NCBI Taxonomy" id="624376"/>
    <lineage>
        <taxon>Bacteria</taxon>
        <taxon>Pseudomonadati</taxon>
        <taxon>Pseudomonadota</taxon>
        <taxon>Betaproteobacteria</taxon>
        <taxon>Burkholderiales</taxon>
        <taxon>Burkholderiaceae</taxon>
        <taxon>Paraburkholderia</taxon>
    </lineage>
</organism>
<name>A0A6J5EU32_9BURK</name>
<evidence type="ECO:0000259" key="1">
    <source>
        <dbReference type="Pfam" id="PF01052"/>
    </source>
</evidence>
<dbReference type="Pfam" id="PF01052">
    <property type="entry name" value="FliMN_C"/>
    <property type="match status" value="1"/>
</dbReference>
<dbReference type="EMBL" id="CADIKF010000063">
    <property type="protein sequence ID" value="CAB3769464.1"/>
    <property type="molecule type" value="Genomic_DNA"/>
</dbReference>
<dbReference type="InterPro" id="IPR001543">
    <property type="entry name" value="FliN-like_C"/>
</dbReference>
<keyword evidence="3" id="KW-1185">Reference proteome</keyword>
<accession>A0A6J5EU32</accession>
<dbReference type="InterPro" id="IPR013385">
    <property type="entry name" value="T3SS_SpaO/YscQ/SpaO"/>
</dbReference>
<evidence type="ECO:0000313" key="2">
    <source>
        <dbReference type="EMBL" id="CAB3769464.1"/>
    </source>
</evidence>
<dbReference type="InterPro" id="IPR036429">
    <property type="entry name" value="SpoA-like_sf"/>
</dbReference>